<protein>
    <submittedName>
        <fullName evidence="3">Uncharacterized protein</fullName>
    </submittedName>
</protein>
<dbReference type="AlphaFoldDB" id="A0A4Q9DSD9"/>
<dbReference type="RefSeq" id="WP_131013024.1">
    <property type="nucleotide sequence ID" value="NZ_SIRE01000006.1"/>
</dbReference>
<sequence>MAGRKRALTGDAQQAAEQDERDEHFLPPRKMVHKAEKERWVKWFYRTLLALFFALVVGLLIWGAKFALK</sequence>
<gene>
    <name evidence="3" type="ORF">EYB31_09245</name>
</gene>
<keyword evidence="2" id="KW-1133">Transmembrane helix</keyword>
<evidence type="ECO:0000256" key="2">
    <source>
        <dbReference type="SAM" id="Phobius"/>
    </source>
</evidence>
<dbReference type="Proteomes" id="UP000293142">
    <property type="component" value="Unassembled WGS sequence"/>
</dbReference>
<keyword evidence="2" id="KW-0472">Membrane</keyword>
<accession>A0A4Q9DSD9</accession>
<keyword evidence="2" id="KW-0812">Transmembrane</keyword>
<evidence type="ECO:0000313" key="3">
    <source>
        <dbReference type="EMBL" id="TBL79779.1"/>
    </source>
</evidence>
<feature type="region of interest" description="Disordered" evidence="1">
    <location>
        <begin position="1"/>
        <end position="23"/>
    </location>
</feature>
<name>A0A4Q9DSD9_9BACL</name>
<dbReference type="OrthoDB" id="2622545at2"/>
<reference evidence="3 4" key="1">
    <citation type="submission" date="2019-02" db="EMBL/GenBank/DDBJ databases">
        <title>Paenibacillus sp. nov., isolated from surface-sterilized tissue of Thalictrum simplex L.</title>
        <authorList>
            <person name="Tuo L."/>
        </authorList>
    </citation>
    <scope>NUCLEOTIDE SEQUENCE [LARGE SCALE GENOMIC DNA]</scope>
    <source>
        <strain evidence="3 4">N2SHLJ1</strain>
    </source>
</reference>
<feature type="transmembrane region" description="Helical" evidence="2">
    <location>
        <begin position="43"/>
        <end position="64"/>
    </location>
</feature>
<comment type="caution">
    <text evidence="3">The sequence shown here is derived from an EMBL/GenBank/DDBJ whole genome shotgun (WGS) entry which is preliminary data.</text>
</comment>
<keyword evidence="4" id="KW-1185">Reference proteome</keyword>
<proteinExistence type="predicted"/>
<evidence type="ECO:0000313" key="4">
    <source>
        <dbReference type="Proteomes" id="UP000293142"/>
    </source>
</evidence>
<organism evidence="3 4">
    <name type="scientific">Paenibacillus thalictri</name>
    <dbReference type="NCBI Taxonomy" id="2527873"/>
    <lineage>
        <taxon>Bacteria</taxon>
        <taxon>Bacillati</taxon>
        <taxon>Bacillota</taxon>
        <taxon>Bacilli</taxon>
        <taxon>Bacillales</taxon>
        <taxon>Paenibacillaceae</taxon>
        <taxon>Paenibacillus</taxon>
    </lineage>
</organism>
<evidence type="ECO:0000256" key="1">
    <source>
        <dbReference type="SAM" id="MobiDB-lite"/>
    </source>
</evidence>
<dbReference type="EMBL" id="SIRE01000006">
    <property type="protein sequence ID" value="TBL79779.1"/>
    <property type="molecule type" value="Genomic_DNA"/>
</dbReference>